<evidence type="ECO:0000313" key="3">
    <source>
        <dbReference type="Proteomes" id="UP000030645"/>
    </source>
</evidence>
<protein>
    <recommendedName>
        <fullName evidence="1">Hikeshi-like C-terminal domain-containing protein</fullName>
    </recommendedName>
</protein>
<evidence type="ECO:0000313" key="2">
    <source>
        <dbReference type="EMBL" id="EXB89634.1"/>
    </source>
</evidence>
<dbReference type="InterPro" id="IPR031318">
    <property type="entry name" value="OPI10"/>
</dbReference>
<keyword evidence="3" id="KW-1185">Reference proteome</keyword>
<name>W9S5F7_9ROSA</name>
<dbReference type="GO" id="GO:0005829">
    <property type="term" value="C:cytosol"/>
    <property type="evidence" value="ECO:0007669"/>
    <property type="project" value="TreeGrafter"/>
</dbReference>
<dbReference type="Proteomes" id="UP000030645">
    <property type="component" value="Unassembled WGS sequence"/>
</dbReference>
<dbReference type="AlphaFoldDB" id="W9S5F7"/>
<dbReference type="STRING" id="981085.W9S5F7"/>
<dbReference type="GO" id="GO:0005634">
    <property type="term" value="C:nucleus"/>
    <property type="evidence" value="ECO:0007669"/>
    <property type="project" value="TreeGrafter"/>
</dbReference>
<dbReference type="EMBL" id="KE345012">
    <property type="protein sequence ID" value="EXB89634.1"/>
    <property type="molecule type" value="Genomic_DNA"/>
</dbReference>
<feature type="domain" description="Hikeshi-like C-terminal" evidence="1">
    <location>
        <begin position="107"/>
        <end position="158"/>
    </location>
</feature>
<proteinExistence type="predicted"/>
<accession>W9S5F7</accession>
<sequence>MRKPCSSLRNRSTWIVRGFASTTSLPLLTKPSALIVYTQSPSSPFVLCVAIPPPSLPPLARSSHRHLLRAALDHCANFAPLSVKIGVLVEDLTSLPLLDVAAEKRIERLVMKVGENLFTFMQSFCNADGSKLEVPVDILDRWFKKFQEKAKREPDFLKDLLWVHSSVVEHLTADQEVTGSNPVGP</sequence>
<organism evidence="2 3">
    <name type="scientific">Morus notabilis</name>
    <dbReference type="NCBI Taxonomy" id="981085"/>
    <lineage>
        <taxon>Eukaryota</taxon>
        <taxon>Viridiplantae</taxon>
        <taxon>Streptophyta</taxon>
        <taxon>Embryophyta</taxon>
        <taxon>Tracheophyta</taxon>
        <taxon>Spermatophyta</taxon>
        <taxon>Magnoliopsida</taxon>
        <taxon>eudicotyledons</taxon>
        <taxon>Gunneridae</taxon>
        <taxon>Pentapetalae</taxon>
        <taxon>rosids</taxon>
        <taxon>fabids</taxon>
        <taxon>Rosales</taxon>
        <taxon>Moraceae</taxon>
        <taxon>Moreae</taxon>
        <taxon>Morus</taxon>
    </lineage>
</organism>
<dbReference type="Pfam" id="PF21057">
    <property type="entry name" value="Hikeshi-like_C"/>
    <property type="match status" value="1"/>
</dbReference>
<dbReference type="GO" id="GO:0061608">
    <property type="term" value="F:nuclear import signal receptor activity"/>
    <property type="evidence" value="ECO:0007669"/>
    <property type="project" value="TreeGrafter"/>
</dbReference>
<dbReference type="AntiFam" id="ANF00010">
    <property type="entry name" value="tRNA translation"/>
</dbReference>
<dbReference type="InterPro" id="IPR048364">
    <property type="entry name" value="Hikeshi-like_C"/>
</dbReference>
<dbReference type="PANTHER" id="PTHR12925">
    <property type="entry name" value="HIKESHI FAMILY MEMBER"/>
    <property type="match status" value="1"/>
</dbReference>
<reference evidence="3" key="1">
    <citation type="submission" date="2013-01" db="EMBL/GenBank/DDBJ databases">
        <title>Draft Genome Sequence of a Mulberry Tree, Morus notabilis C.K. Schneid.</title>
        <authorList>
            <person name="He N."/>
            <person name="Zhao S."/>
        </authorList>
    </citation>
    <scope>NUCLEOTIDE SEQUENCE</scope>
</reference>
<dbReference type="eggNOG" id="KOG4067">
    <property type="taxonomic scope" value="Eukaryota"/>
</dbReference>
<dbReference type="PANTHER" id="PTHR12925:SF0">
    <property type="entry name" value="PROTEIN HIKESHI"/>
    <property type="match status" value="1"/>
</dbReference>
<dbReference type="GO" id="GO:0006606">
    <property type="term" value="P:protein import into nucleus"/>
    <property type="evidence" value="ECO:0007669"/>
    <property type="project" value="TreeGrafter"/>
</dbReference>
<evidence type="ECO:0000259" key="1">
    <source>
        <dbReference type="Pfam" id="PF21057"/>
    </source>
</evidence>
<gene>
    <name evidence="2" type="ORF">L484_018735</name>
</gene>